<protein>
    <submittedName>
        <fullName evidence="2">Uncharacterized protein</fullName>
    </submittedName>
</protein>
<feature type="compositionally biased region" description="Basic and acidic residues" evidence="1">
    <location>
        <begin position="102"/>
        <end position="113"/>
    </location>
</feature>
<evidence type="ECO:0000313" key="2">
    <source>
        <dbReference type="EMBL" id="SHG08470.1"/>
    </source>
</evidence>
<evidence type="ECO:0000256" key="1">
    <source>
        <dbReference type="SAM" id="MobiDB-lite"/>
    </source>
</evidence>
<gene>
    <name evidence="2" type="ORF">SAMN04488522_104413</name>
</gene>
<dbReference type="EMBL" id="FQUQ01000004">
    <property type="protein sequence ID" value="SHG08470.1"/>
    <property type="molecule type" value="Genomic_DNA"/>
</dbReference>
<dbReference type="AlphaFoldDB" id="A0A1M5GXL9"/>
<dbReference type="RefSeq" id="WP_073233089.1">
    <property type="nucleotide sequence ID" value="NZ_FQUQ01000004.1"/>
</dbReference>
<reference evidence="3" key="1">
    <citation type="submission" date="2016-11" db="EMBL/GenBank/DDBJ databases">
        <authorList>
            <person name="Varghese N."/>
            <person name="Submissions S."/>
        </authorList>
    </citation>
    <scope>NUCLEOTIDE SEQUENCE [LARGE SCALE GENOMIC DNA]</scope>
    <source>
        <strain evidence="3">DSM 16990</strain>
    </source>
</reference>
<dbReference type="Proteomes" id="UP000184287">
    <property type="component" value="Unassembled WGS sequence"/>
</dbReference>
<accession>A0A1M5GXL9</accession>
<dbReference type="OrthoDB" id="7365718at2"/>
<organism evidence="2 3">
    <name type="scientific">Pedobacter caeni</name>
    <dbReference type="NCBI Taxonomy" id="288992"/>
    <lineage>
        <taxon>Bacteria</taxon>
        <taxon>Pseudomonadati</taxon>
        <taxon>Bacteroidota</taxon>
        <taxon>Sphingobacteriia</taxon>
        <taxon>Sphingobacteriales</taxon>
        <taxon>Sphingobacteriaceae</taxon>
        <taxon>Pedobacter</taxon>
    </lineage>
</organism>
<dbReference type="STRING" id="288992.SAMN04488522_104413"/>
<keyword evidence="3" id="KW-1185">Reference proteome</keyword>
<sequence>MARIRTVKPAFLRHEKLQDLEYENPGKYIMIVFMGLWMLADSKGRFEYKPRSMKLDILPFLDYNMQESLEVLEKNGFIRSYEVDGCRYGVVPTFRDHQRITGKELTEGEKFPAEPDLDGAGLNGETPGKQPGVQERKGKEEELDEEGKVEGKAPHLEMNLDLRDKIMKYFGFNELANFDKLRAVSVFIKCLQQSGRVGYFEEQFDAYVAFKTINDSFPHSFKKFLGTDEQLFQDGAWNGENWIMKLEVEQGKKSVKKEKMIYTSSRGVEAAMEWGNIERRTL</sequence>
<feature type="region of interest" description="Disordered" evidence="1">
    <location>
        <begin position="102"/>
        <end position="150"/>
    </location>
</feature>
<feature type="compositionally biased region" description="Basic and acidic residues" evidence="1">
    <location>
        <begin position="134"/>
        <end position="150"/>
    </location>
</feature>
<proteinExistence type="predicted"/>
<name>A0A1M5GXL9_9SPHI</name>
<evidence type="ECO:0000313" key="3">
    <source>
        <dbReference type="Proteomes" id="UP000184287"/>
    </source>
</evidence>